<sequence>MGPQMVAEMMKTKVIRIDESSPRGSAEAPPGEGVEAIIRDSEAGSSDGHGESFRHGKEPVDESKPSSMLKYPFIHRVDEIGDEKWQKMYEYLIWTYAGGRRRMEHIRTTYLKLLGEVDSLRTSRRVDSRWATESRAPEAIEVEKLKQELGEDPKEGRGTRRGSPGEGLC</sequence>
<protein>
    <submittedName>
        <fullName evidence="2">Uncharacterized protein</fullName>
    </submittedName>
</protein>
<evidence type="ECO:0000313" key="2">
    <source>
        <dbReference type="EMBL" id="ONK64482.1"/>
    </source>
</evidence>
<accession>A0A5P1EF55</accession>
<feature type="compositionally biased region" description="Basic and acidic residues" evidence="1">
    <location>
        <begin position="141"/>
        <end position="158"/>
    </location>
</feature>
<feature type="compositionally biased region" description="Basic and acidic residues" evidence="1">
    <location>
        <begin position="37"/>
        <end position="64"/>
    </location>
</feature>
<feature type="region of interest" description="Disordered" evidence="1">
    <location>
        <begin position="141"/>
        <end position="169"/>
    </location>
</feature>
<proteinExistence type="predicted"/>
<keyword evidence="3" id="KW-1185">Reference proteome</keyword>
<reference evidence="3" key="1">
    <citation type="journal article" date="2017" name="Nat. Commun.">
        <title>The asparagus genome sheds light on the origin and evolution of a young Y chromosome.</title>
        <authorList>
            <person name="Harkess A."/>
            <person name="Zhou J."/>
            <person name="Xu C."/>
            <person name="Bowers J.E."/>
            <person name="Van der Hulst R."/>
            <person name="Ayyampalayam S."/>
            <person name="Mercati F."/>
            <person name="Riccardi P."/>
            <person name="McKain M.R."/>
            <person name="Kakrana A."/>
            <person name="Tang H."/>
            <person name="Ray J."/>
            <person name="Groenendijk J."/>
            <person name="Arikit S."/>
            <person name="Mathioni S.M."/>
            <person name="Nakano M."/>
            <person name="Shan H."/>
            <person name="Telgmann-Rauber A."/>
            <person name="Kanno A."/>
            <person name="Yue Z."/>
            <person name="Chen H."/>
            <person name="Li W."/>
            <person name="Chen Y."/>
            <person name="Xu X."/>
            <person name="Zhang Y."/>
            <person name="Luo S."/>
            <person name="Chen H."/>
            <person name="Gao J."/>
            <person name="Mao Z."/>
            <person name="Pires J.C."/>
            <person name="Luo M."/>
            <person name="Kudrna D."/>
            <person name="Wing R.A."/>
            <person name="Meyers B.C."/>
            <person name="Yi K."/>
            <person name="Kong H."/>
            <person name="Lavrijsen P."/>
            <person name="Sunseri F."/>
            <person name="Falavigna A."/>
            <person name="Ye Y."/>
            <person name="Leebens-Mack J.H."/>
            <person name="Chen G."/>
        </authorList>
    </citation>
    <scope>NUCLEOTIDE SEQUENCE [LARGE SCALE GENOMIC DNA]</scope>
    <source>
        <strain evidence="3">cv. DH0086</strain>
    </source>
</reference>
<name>A0A5P1EF55_ASPOF</name>
<feature type="region of interest" description="Disordered" evidence="1">
    <location>
        <begin position="16"/>
        <end position="66"/>
    </location>
</feature>
<dbReference type="Proteomes" id="UP000243459">
    <property type="component" value="Chromosome 7"/>
</dbReference>
<dbReference type="Gramene" id="ONK64482">
    <property type="protein sequence ID" value="ONK64482"/>
    <property type="gene ID" value="A4U43_C07F26530"/>
</dbReference>
<gene>
    <name evidence="2" type="ORF">A4U43_C07F26530</name>
</gene>
<organism evidence="2 3">
    <name type="scientific">Asparagus officinalis</name>
    <name type="common">Garden asparagus</name>
    <dbReference type="NCBI Taxonomy" id="4686"/>
    <lineage>
        <taxon>Eukaryota</taxon>
        <taxon>Viridiplantae</taxon>
        <taxon>Streptophyta</taxon>
        <taxon>Embryophyta</taxon>
        <taxon>Tracheophyta</taxon>
        <taxon>Spermatophyta</taxon>
        <taxon>Magnoliopsida</taxon>
        <taxon>Liliopsida</taxon>
        <taxon>Asparagales</taxon>
        <taxon>Asparagaceae</taxon>
        <taxon>Asparagoideae</taxon>
        <taxon>Asparagus</taxon>
    </lineage>
</organism>
<evidence type="ECO:0000256" key="1">
    <source>
        <dbReference type="SAM" id="MobiDB-lite"/>
    </source>
</evidence>
<dbReference type="AlphaFoldDB" id="A0A5P1EF55"/>
<evidence type="ECO:0000313" key="3">
    <source>
        <dbReference type="Proteomes" id="UP000243459"/>
    </source>
</evidence>
<dbReference type="EMBL" id="CM007387">
    <property type="protein sequence ID" value="ONK64482.1"/>
    <property type="molecule type" value="Genomic_DNA"/>
</dbReference>